<evidence type="ECO:0000313" key="2">
    <source>
        <dbReference type="Proteomes" id="UP001358586"/>
    </source>
</evidence>
<dbReference type="EMBL" id="JARKNE010000007">
    <property type="protein sequence ID" value="KAK5820030.1"/>
    <property type="molecule type" value="Genomic_DNA"/>
</dbReference>
<gene>
    <name evidence="1" type="ORF">PVK06_025074</name>
</gene>
<keyword evidence="2" id="KW-1185">Reference proteome</keyword>
<proteinExistence type="predicted"/>
<accession>A0ABR0PFU1</accession>
<evidence type="ECO:0000313" key="1">
    <source>
        <dbReference type="EMBL" id="KAK5820030.1"/>
    </source>
</evidence>
<organism evidence="1 2">
    <name type="scientific">Gossypium arboreum</name>
    <name type="common">Tree cotton</name>
    <name type="synonym">Gossypium nanking</name>
    <dbReference type="NCBI Taxonomy" id="29729"/>
    <lineage>
        <taxon>Eukaryota</taxon>
        <taxon>Viridiplantae</taxon>
        <taxon>Streptophyta</taxon>
        <taxon>Embryophyta</taxon>
        <taxon>Tracheophyta</taxon>
        <taxon>Spermatophyta</taxon>
        <taxon>Magnoliopsida</taxon>
        <taxon>eudicotyledons</taxon>
        <taxon>Gunneridae</taxon>
        <taxon>Pentapetalae</taxon>
        <taxon>rosids</taxon>
        <taxon>malvids</taxon>
        <taxon>Malvales</taxon>
        <taxon>Malvaceae</taxon>
        <taxon>Malvoideae</taxon>
        <taxon>Gossypium</taxon>
    </lineage>
</organism>
<name>A0ABR0PFU1_GOSAR</name>
<protein>
    <submittedName>
        <fullName evidence="1">Uncharacterized protein</fullName>
    </submittedName>
</protein>
<comment type="caution">
    <text evidence="1">The sequence shown here is derived from an EMBL/GenBank/DDBJ whole genome shotgun (WGS) entry which is preliminary data.</text>
</comment>
<sequence length="100" mass="11693">MKRVMVSVMLSQERHQWLHEKRVEEVDNLVLYVLNQCKNGDEGGLVDLRLVAQHYSCKVTRKFIFNRRYLGEGKADGGPSFEEEEYVDAIFPFVIHLYSS</sequence>
<dbReference type="Proteomes" id="UP001358586">
    <property type="component" value="Chromosome 7"/>
</dbReference>
<reference evidence="1 2" key="1">
    <citation type="submission" date="2023-03" db="EMBL/GenBank/DDBJ databases">
        <title>WGS of Gossypium arboreum.</title>
        <authorList>
            <person name="Yu D."/>
        </authorList>
    </citation>
    <scope>NUCLEOTIDE SEQUENCE [LARGE SCALE GENOMIC DNA]</scope>
    <source>
        <tissue evidence="1">Leaf</tissue>
    </source>
</reference>